<dbReference type="CDD" id="cd04301">
    <property type="entry name" value="NAT_SF"/>
    <property type="match status" value="1"/>
</dbReference>
<feature type="domain" description="N-acetyltransferase" evidence="3">
    <location>
        <begin position="3"/>
        <end position="163"/>
    </location>
</feature>
<dbReference type="RefSeq" id="WP_163145497.1">
    <property type="nucleotide sequence ID" value="NZ_CP044455.1"/>
</dbReference>
<name>A0A6C0XZW4_9GAMM</name>
<dbReference type="PANTHER" id="PTHR43877:SF2">
    <property type="entry name" value="AMINOALKYLPHOSPHONATE N-ACETYLTRANSFERASE-RELATED"/>
    <property type="match status" value="1"/>
</dbReference>
<sequence length="180" mass="21301">MNLDYQRLQQHDHEQAIEFALHSRQLLFPELYGAQTPKDIEHFEQYYVTSPLGCFIVVKDHDRIVGTIAYRAYDERFDLDIPNGAVEVVKLFVLPKYRRQGIATQLSQLLFAHAEQHGIDTLYLHTHPFLPAAEQFWQRQGFNVLKREWLKTYDTIHMLRRLNEDTKFCFTKVCADLAYI</sequence>
<accession>A0A6C0XZW4</accession>
<dbReference type="SUPFAM" id="SSF55729">
    <property type="entry name" value="Acyl-CoA N-acyltransferases (Nat)"/>
    <property type="match status" value="1"/>
</dbReference>
<evidence type="ECO:0000259" key="3">
    <source>
        <dbReference type="PROSITE" id="PS51186"/>
    </source>
</evidence>
<dbReference type="InterPro" id="IPR016181">
    <property type="entry name" value="Acyl_CoA_acyltransferase"/>
</dbReference>
<reference evidence="4 5" key="1">
    <citation type="submission" date="2019-09" db="EMBL/GenBank/DDBJ databases">
        <title>Non-baumannii Acinetobacter spp. carrying blaNDM-1 isolated in China.</title>
        <authorList>
            <person name="Cui C."/>
            <person name="Chen C."/>
            <person name="Sun J."/>
            <person name="Liu Y."/>
        </authorList>
    </citation>
    <scope>NUCLEOTIDE SEQUENCE [LARGE SCALE GENOMIC DNA]</scope>
    <source>
        <strain evidence="4 5">B18</strain>
    </source>
</reference>
<dbReference type="GO" id="GO:0016747">
    <property type="term" value="F:acyltransferase activity, transferring groups other than amino-acyl groups"/>
    <property type="evidence" value="ECO:0007669"/>
    <property type="project" value="InterPro"/>
</dbReference>
<protein>
    <submittedName>
        <fullName evidence="4">GNAT family N-acetyltransferase</fullName>
    </submittedName>
</protein>
<organism evidence="4 5">
    <name type="scientific">Acinetobacter indicus</name>
    <dbReference type="NCBI Taxonomy" id="756892"/>
    <lineage>
        <taxon>Bacteria</taxon>
        <taxon>Pseudomonadati</taxon>
        <taxon>Pseudomonadota</taxon>
        <taxon>Gammaproteobacteria</taxon>
        <taxon>Moraxellales</taxon>
        <taxon>Moraxellaceae</taxon>
        <taxon>Acinetobacter</taxon>
    </lineage>
</organism>
<evidence type="ECO:0000256" key="1">
    <source>
        <dbReference type="ARBA" id="ARBA00022679"/>
    </source>
</evidence>
<dbReference type="InterPro" id="IPR000182">
    <property type="entry name" value="GNAT_dom"/>
</dbReference>
<dbReference type="InterPro" id="IPR050832">
    <property type="entry name" value="Bact_Acetyltransf"/>
</dbReference>
<dbReference type="Pfam" id="PF00583">
    <property type="entry name" value="Acetyltransf_1"/>
    <property type="match status" value="1"/>
</dbReference>
<gene>
    <name evidence="4" type="ORF">FSC09_03200</name>
</gene>
<keyword evidence="2" id="KW-0012">Acyltransferase</keyword>
<keyword evidence="1 4" id="KW-0808">Transferase</keyword>
<dbReference type="EMBL" id="CP044455">
    <property type="protein sequence ID" value="QIC69481.1"/>
    <property type="molecule type" value="Genomic_DNA"/>
</dbReference>
<dbReference type="Proteomes" id="UP000503440">
    <property type="component" value="Chromosome"/>
</dbReference>
<dbReference type="PROSITE" id="PS51186">
    <property type="entry name" value="GNAT"/>
    <property type="match status" value="1"/>
</dbReference>
<evidence type="ECO:0000313" key="5">
    <source>
        <dbReference type="Proteomes" id="UP000503440"/>
    </source>
</evidence>
<evidence type="ECO:0000256" key="2">
    <source>
        <dbReference type="ARBA" id="ARBA00023315"/>
    </source>
</evidence>
<dbReference type="PANTHER" id="PTHR43877">
    <property type="entry name" value="AMINOALKYLPHOSPHONATE N-ACETYLTRANSFERASE-RELATED-RELATED"/>
    <property type="match status" value="1"/>
</dbReference>
<dbReference type="Gene3D" id="3.40.630.30">
    <property type="match status" value="1"/>
</dbReference>
<evidence type="ECO:0000313" key="4">
    <source>
        <dbReference type="EMBL" id="QIC69481.1"/>
    </source>
</evidence>
<proteinExistence type="predicted"/>
<dbReference type="AlphaFoldDB" id="A0A6C0XZW4"/>